<dbReference type="AlphaFoldDB" id="A0A8H6W4F7"/>
<feature type="compositionally biased region" description="Low complexity" evidence="1">
    <location>
        <begin position="71"/>
        <end position="108"/>
    </location>
</feature>
<evidence type="ECO:0000256" key="2">
    <source>
        <dbReference type="SAM" id="SignalP"/>
    </source>
</evidence>
<dbReference type="Proteomes" id="UP000613580">
    <property type="component" value="Unassembled WGS sequence"/>
</dbReference>
<dbReference type="EMBL" id="JACAZE010000010">
    <property type="protein sequence ID" value="KAF7305339.1"/>
    <property type="molecule type" value="Genomic_DNA"/>
</dbReference>
<keyword evidence="4" id="KW-1185">Reference proteome</keyword>
<evidence type="ECO:0000313" key="3">
    <source>
        <dbReference type="EMBL" id="KAF7305339.1"/>
    </source>
</evidence>
<feature type="compositionally biased region" description="Basic residues" evidence="1">
    <location>
        <begin position="54"/>
        <end position="70"/>
    </location>
</feature>
<name>A0A8H6W4F7_MYCCL</name>
<evidence type="ECO:0000313" key="4">
    <source>
        <dbReference type="Proteomes" id="UP000613580"/>
    </source>
</evidence>
<feature type="compositionally biased region" description="Polar residues" evidence="1">
    <location>
        <begin position="339"/>
        <end position="357"/>
    </location>
</feature>
<proteinExistence type="predicted"/>
<dbReference type="OrthoDB" id="3050557at2759"/>
<feature type="compositionally biased region" description="Low complexity" evidence="1">
    <location>
        <begin position="40"/>
        <end position="53"/>
    </location>
</feature>
<sequence length="520" mass="54360">MRIPFSVILCAILCVPALAAPALGDRESMALERRATKAKAATHAVAKAPAPKKAVPKKVKPAKAPAKKPAAKPAKAPAAKKPAAAPAKKPATAPAKKTTKSTAAKTPTKAPPAKKPTSASKPAKAPAKSSAAKSPAKASSPKSCALPAKKGATKSKLTGRNDDDEFCAEFTECGCKGCIDNTAGVCGFNTATNTCVSLNSPGPATLISNAEECPATPATAPPAQAPAPAANTDPRVVTAAKKFFSKSVQDHIFIGPKKPTTTGRHLKSVWLKDNSGSPLIDNNAQTGLSSFNFAEGNSKIKTVFNDQDGPVKYSKADVSALCLRAYELSIEAAAKKSGALSNTAGKSSQKTLTLSPRETTKEGGKTLLVGFVVHDAKINANICMAVNEDSCFPLGTTPVPNSTEGQKCTVELDAQSVPPLHRNEFGGDVPHSAPYRIDLDVGYSPIRHTGTGAVAEFLLAVLGDINPLHASGEWEGDERAGRYYERWKRVSRLVRRMAQKAKRPLSPLDTDSESESEDDD</sequence>
<evidence type="ECO:0000256" key="1">
    <source>
        <dbReference type="SAM" id="MobiDB-lite"/>
    </source>
</evidence>
<comment type="caution">
    <text evidence="3">The sequence shown here is derived from an EMBL/GenBank/DDBJ whole genome shotgun (WGS) entry which is preliminary data.</text>
</comment>
<feature type="compositionally biased region" description="Acidic residues" evidence="1">
    <location>
        <begin position="510"/>
        <end position="520"/>
    </location>
</feature>
<feature type="chain" id="PRO_5034385635" evidence="2">
    <location>
        <begin position="20"/>
        <end position="520"/>
    </location>
</feature>
<feature type="signal peptide" evidence="2">
    <location>
        <begin position="1"/>
        <end position="19"/>
    </location>
</feature>
<feature type="region of interest" description="Disordered" evidence="1">
    <location>
        <begin position="40"/>
        <end position="160"/>
    </location>
</feature>
<gene>
    <name evidence="3" type="ORF">HMN09_00785800</name>
</gene>
<feature type="compositionally biased region" description="Low complexity" evidence="1">
    <location>
        <begin position="115"/>
        <end position="150"/>
    </location>
</feature>
<keyword evidence="2" id="KW-0732">Signal</keyword>
<reference evidence="3" key="1">
    <citation type="submission" date="2020-05" db="EMBL/GenBank/DDBJ databases">
        <title>Mycena genomes resolve the evolution of fungal bioluminescence.</title>
        <authorList>
            <person name="Tsai I.J."/>
        </authorList>
    </citation>
    <scope>NUCLEOTIDE SEQUENCE</scope>
    <source>
        <strain evidence="3">110903Hualien_Pintung</strain>
    </source>
</reference>
<feature type="region of interest" description="Disordered" evidence="1">
    <location>
        <begin position="498"/>
        <end position="520"/>
    </location>
</feature>
<protein>
    <submittedName>
        <fullName evidence="3">Uncharacterized protein</fullName>
    </submittedName>
</protein>
<accession>A0A8H6W4F7</accession>
<feature type="region of interest" description="Disordered" evidence="1">
    <location>
        <begin position="339"/>
        <end position="359"/>
    </location>
</feature>
<organism evidence="3 4">
    <name type="scientific">Mycena chlorophos</name>
    <name type="common">Agaric fungus</name>
    <name type="synonym">Agaricus chlorophos</name>
    <dbReference type="NCBI Taxonomy" id="658473"/>
    <lineage>
        <taxon>Eukaryota</taxon>
        <taxon>Fungi</taxon>
        <taxon>Dikarya</taxon>
        <taxon>Basidiomycota</taxon>
        <taxon>Agaricomycotina</taxon>
        <taxon>Agaricomycetes</taxon>
        <taxon>Agaricomycetidae</taxon>
        <taxon>Agaricales</taxon>
        <taxon>Marasmiineae</taxon>
        <taxon>Mycenaceae</taxon>
        <taxon>Mycena</taxon>
    </lineage>
</organism>